<organism evidence="2 3">
    <name type="scientific">Entomospira nematocerorum</name>
    <dbReference type="NCBI Taxonomy" id="2719987"/>
    <lineage>
        <taxon>Bacteria</taxon>
        <taxon>Pseudomonadati</taxon>
        <taxon>Spirochaetota</taxon>
        <taxon>Spirochaetia</taxon>
        <taxon>Spirochaetales</taxon>
        <taxon>Spirochaetaceae</taxon>
        <taxon>Entomospira</taxon>
    </lineage>
</organism>
<accession>A0A968GD22</accession>
<dbReference type="AlphaFoldDB" id="A0A968GD22"/>
<proteinExistence type="predicted"/>
<keyword evidence="1" id="KW-0472">Membrane</keyword>
<feature type="transmembrane region" description="Helical" evidence="1">
    <location>
        <begin position="72"/>
        <end position="91"/>
    </location>
</feature>
<sequence>MNSSSLLWSFLLQVIAPLLTLFLIQRLLLSYREKLYKKFQLPLAYLQPKFTEERRTLERNPQHAHIRMMSDWILVSRLIFIPLMILLIFNFRNTFQDAPEGATHQGLRNQSAYKSIAPAANAEGSPQQRAGSIPSMQATVEPITPMSVSIRIGLTILLMSMATLLILMHLRFHPHASSEVSYHPSSFWNNWQSITDGPPLLQRLGWWWKINLPLIILLQLHILPDIILVSLHRSLPLLITAVIAYGLWQLRPWVKSRLAYKELLEKTTITINLLHLQYIWQRLAFDQEAAHRAFLRISIDSHKHLQRAFLALLVASTLWGYRP</sequence>
<dbReference type="Proteomes" id="UP000752013">
    <property type="component" value="Unassembled WGS sequence"/>
</dbReference>
<protein>
    <submittedName>
        <fullName evidence="2">Uncharacterized protein</fullName>
    </submittedName>
</protein>
<evidence type="ECO:0000313" key="3">
    <source>
        <dbReference type="Proteomes" id="UP000752013"/>
    </source>
</evidence>
<name>A0A968GD22_9SPIO</name>
<reference evidence="2" key="1">
    <citation type="submission" date="2020-03" db="EMBL/GenBank/DDBJ databases">
        <title>Spirochaetal bacteria isolated from arthropods constitute a novel genus Entomospira genus novum within the order Spirochaetales.</title>
        <authorList>
            <person name="Grana-Miraglia L."/>
            <person name="Sikutova S."/>
            <person name="Fingerle V."/>
            <person name="Sing A."/>
            <person name="Castillo-Ramirez S."/>
            <person name="Margos G."/>
            <person name="Rudolf I."/>
        </authorList>
    </citation>
    <scope>NUCLEOTIDE SEQUENCE</scope>
    <source>
        <strain evidence="2">BR208</strain>
    </source>
</reference>
<gene>
    <name evidence="2" type="ORF">HCT46_06720</name>
</gene>
<keyword evidence="1" id="KW-1133">Transmembrane helix</keyword>
<comment type="caution">
    <text evidence="2">The sequence shown here is derived from an EMBL/GenBank/DDBJ whole genome shotgun (WGS) entry which is preliminary data.</text>
</comment>
<feature type="transmembrane region" description="Helical" evidence="1">
    <location>
        <begin position="148"/>
        <end position="168"/>
    </location>
</feature>
<evidence type="ECO:0000256" key="1">
    <source>
        <dbReference type="SAM" id="Phobius"/>
    </source>
</evidence>
<feature type="transmembrane region" description="Helical" evidence="1">
    <location>
        <begin position="6"/>
        <end position="29"/>
    </location>
</feature>
<dbReference type="RefSeq" id="WP_167704195.1">
    <property type="nucleotide sequence ID" value="NZ_CP118169.1"/>
</dbReference>
<keyword evidence="1" id="KW-0812">Transmembrane</keyword>
<keyword evidence="3" id="KW-1185">Reference proteome</keyword>
<dbReference type="EMBL" id="JAATLK010000002">
    <property type="protein sequence ID" value="NIZ47600.1"/>
    <property type="molecule type" value="Genomic_DNA"/>
</dbReference>
<feature type="transmembrane region" description="Helical" evidence="1">
    <location>
        <begin position="235"/>
        <end position="254"/>
    </location>
</feature>
<evidence type="ECO:0000313" key="2">
    <source>
        <dbReference type="EMBL" id="NIZ47600.1"/>
    </source>
</evidence>